<gene>
    <name evidence="1" type="ORF">COA71_04995</name>
</gene>
<name>A0A2A5CG59_9GAMM</name>
<evidence type="ECO:0000313" key="2">
    <source>
        <dbReference type="Proteomes" id="UP000228987"/>
    </source>
</evidence>
<protein>
    <submittedName>
        <fullName evidence="1">Uncharacterized protein</fullName>
    </submittedName>
</protein>
<sequence>MMFMLTPPQTHYDGGLGITATNFYNAGKLLKENEKSLLDGTLPLGFLLRHAIELFLKSFIYILHKKYDISFSCGYSLEKPGILHNDKWKCHG</sequence>
<organism evidence="1 2">
    <name type="scientific">SAR86 cluster bacterium</name>
    <dbReference type="NCBI Taxonomy" id="2030880"/>
    <lineage>
        <taxon>Bacteria</taxon>
        <taxon>Pseudomonadati</taxon>
        <taxon>Pseudomonadota</taxon>
        <taxon>Gammaproteobacteria</taxon>
        <taxon>SAR86 cluster</taxon>
    </lineage>
</organism>
<reference evidence="2" key="1">
    <citation type="submission" date="2017-08" db="EMBL/GenBank/DDBJ databases">
        <title>A dynamic microbial community with high functional redundancy inhabits the cold, oxic subseafloor aquifer.</title>
        <authorList>
            <person name="Tully B.J."/>
            <person name="Wheat C.G."/>
            <person name="Glazer B.T."/>
            <person name="Huber J.A."/>
        </authorList>
    </citation>
    <scope>NUCLEOTIDE SEQUENCE [LARGE SCALE GENOMIC DNA]</scope>
</reference>
<dbReference type="EMBL" id="NVWI01000002">
    <property type="protein sequence ID" value="PCJ42857.1"/>
    <property type="molecule type" value="Genomic_DNA"/>
</dbReference>
<proteinExistence type="predicted"/>
<dbReference type="AlphaFoldDB" id="A0A2A5CG59"/>
<evidence type="ECO:0000313" key="1">
    <source>
        <dbReference type="EMBL" id="PCJ42857.1"/>
    </source>
</evidence>
<comment type="caution">
    <text evidence="1">The sequence shown here is derived from an EMBL/GenBank/DDBJ whole genome shotgun (WGS) entry which is preliminary data.</text>
</comment>
<dbReference type="Proteomes" id="UP000228987">
    <property type="component" value="Unassembled WGS sequence"/>
</dbReference>
<accession>A0A2A5CG59</accession>